<evidence type="ECO:0000256" key="5">
    <source>
        <dbReference type="ARBA" id="ARBA00022989"/>
    </source>
</evidence>
<dbReference type="PANTHER" id="PTHR21212">
    <property type="entry name" value="BERNARDINELLI-SEIP CONGENITAL LIPODYSTROPHY 2 HOMOLOG BSCL2 PROTEIN"/>
    <property type="match status" value="1"/>
</dbReference>
<evidence type="ECO:0000313" key="9">
    <source>
        <dbReference type="Proteomes" id="UP000694941"/>
    </source>
</evidence>
<keyword evidence="3 8" id="KW-0812">Transmembrane</keyword>
<evidence type="ECO:0000256" key="6">
    <source>
        <dbReference type="ARBA" id="ARBA00023098"/>
    </source>
</evidence>
<dbReference type="RefSeq" id="XP_013784538.2">
    <property type="nucleotide sequence ID" value="XM_013929084.2"/>
</dbReference>
<evidence type="ECO:0000256" key="4">
    <source>
        <dbReference type="ARBA" id="ARBA00022824"/>
    </source>
</evidence>
<evidence type="ECO:0000256" key="8">
    <source>
        <dbReference type="SAM" id="Phobius"/>
    </source>
</evidence>
<keyword evidence="7 8" id="KW-0472">Membrane</keyword>
<dbReference type="Pfam" id="PF06775">
    <property type="entry name" value="Seipin"/>
    <property type="match status" value="1"/>
</dbReference>
<evidence type="ECO:0000256" key="7">
    <source>
        <dbReference type="ARBA" id="ARBA00023136"/>
    </source>
</evidence>
<comment type="subcellular location">
    <subcellularLocation>
        <location evidence="1">Endoplasmic reticulum membrane</location>
        <topology evidence="1">Multi-pass membrane protein</topology>
    </subcellularLocation>
</comment>
<dbReference type="Proteomes" id="UP000694941">
    <property type="component" value="Unplaced"/>
</dbReference>
<accession>A0ABM1BLQ2</accession>
<keyword evidence="9" id="KW-1185">Reference proteome</keyword>
<sequence length="385" mass="44106">MITALLTVASFVLQRATSQNIKFFIYQIVFISLTFSVIIWLAVFFYGAFYYSYIPAVTHVRPVHLQFDTSCGVEVCSFPSASVPLVSRVQDHLLKRGQSYKIYLEIEMPESEVNRNLGMFMVKLNLYSVTGEVVSSSYRSGLLKYKSNLFRVIHTFFYMPLLLLGARQEKQMAVITFFENYQEHPEKPAVNAYVEIQSKVIQIYSATLKIHADFQGLRYFMFYWPVISAFVGISTNIFFLSLIAFLSWYRFILWSKQASENILLISNPANGVLVPTYEASSNGFNDHRLQTHSSPDLQLGCDDLYNTEKPQHTTSIACNTADSTWDHVSETDSQEAVFHIDHHMEEILKTSFDKQAEESDVTSSNESLVCTDDVPDKLNQHHLIY</sequence>
<organism evidence="9 10">
    <name type="scientific">Limulus polyphemus</name>
    <name type="common">Atlantic horseshoe crab</name>
    <dbReference type="NCBI Taxonomy" id="6850"/>
    <lineage>
        <taxon>Eukaryota</taxon>
        <taxon>Metazoa</taxon>
        <taxon>Ecdysozoa</taxon>
        <taxon>Arthropoda</taxon>
        <taxon>Chelicerata</taxon>
        <taxon>Merostomata</taxon>
        <taxon>Xiphosura</taxon>
        <taxon>Limulidae</taxon>
        <taxon>Limulus</taxon>
    </lineage>
</organism>
<feature type="transmembrane region" description="Helical" evidence="8">
    <location>
        <begin position="222"/>
        <end position="249"/>
    </location>
</feature>
<proteinExistence type="predicted"/>
<evidence type="ECO:0000256" key="2">
    <source>
        <dbReference type="ARBA" id="ARBA00022064"/>
    </source>
</evidence>
<dbReference type="CDD" id="cd23995">
    <property type="entry name" value="Seipin_BSCL2_like"/>
    <property type="match status" value="1"/>
</dbReference>
<dbReference type="PANTHER" id="PTHR21212:SF0">
    <property type="entry name" value="SEIPIN"/>
    <property type="match status" value="1"/>
</dbReference>
<feature type="transmembrane region" description="Helical" evidence="8">
    <location>
        <begin position="149"/>
        <end position="166"/>
    </location>
</feature>
<dbReference type="InterPro" id="IPR009617">
    <property type="entry name" value="Seipin"/>
</dbReference>
<keyword evidence="4" id="KW-0256">Endoplasmic reticulum</keyword>
<keyword evidence="5 8" id="KW-1133">Transmembrane helix</keyword>
<protein>
    <recommendedName>
        <fullName evidence="2">Seipin</fullName>
    </recommendedName>
</protein>
<evidence type="ECO:0000256" key="1">
    <source>
        <dbReference type="ARBA" id="ARBA00004477"/>
    </source>
</evidence>
<evidence type="ECO:0000313" key="10">
    <source>
        <dbReference type="RefSeq" id="XP_013784538.2"/>
    </source>
</evidence>
<dbReference type="GeneID" id="106468650"/>
<feature type="transmembrane region" description="Helical" evidence="8">
    <location>
        <begin position="28"/>
        <end position="51"/>
    </location>
</feature>
<name>A0ABM1BLQ2_LIMPO</name>
<evidence type="ECO:0000256" key="3">
    <source>
        <dbReference type="ARBA" id="ARBA00022692"/>
    </source>
</evidence>
<gene>
    <name evidence="10" type="primary">LOC106468650</name>
</gene>
<reference evidence="10" key="1">
    <citation type="submission" date="2025-08" db="UniProtKB">
        <authorList>
            <consortium name="RefSeq"/>
        </authorList>
    </citation>
    <scope>IDENTIFICATION</scope>
    <source>
        <tissue evidence="10">Muscle</tissue>
    </source>
</reference>
<keyword evidence="6" id="KW-0443">Lipid metabolism</keyword>